<evidence type="ECO:0000256" key="6">
    <source>
        <dbReference type="ARBA" id="ARBA00022960"/>
    </source>
</evidence>
<evidence type="ECO:0000256" key="5">
    <source>
        <dbReference type="ARBA" id="ARBA00022840"/>
    </source>
</evidence>
<dbReference type="NCBIfam" id="TIGR01143">
    <property type="entry name" value="murF"/>
    <property type="match status" value="1"/>
</dbReference>
<keyword evidence="1 10" id="KW-0963">Cytoplasm</keyword>
<keyword evidence="2 10" id="KW-0436">Ligase</keyword>
<dbReference type="HAMAP" id="MF_02019">
    <property type="entry name" value="MurF"/>
    <property type="match status" value="1"/>
</dbReference>
<dbReference type="GO" id="GO:0008360">
    <property type="term" value="P:regulation of cell shape"/>
    <property type="evidence" value="ECO:0007669"/>
    <property type="project" value="UniProtKB-KW"/>
</dbReference>
<evidence type="ECO:0000259" key="14">
    <source>
        <dbReference type="Pfam" id="PF08245"/>
    </source>
</evidence>
<dbReference type="GO" id="GO:0047480">
    <property type="term" value="F:UDP-N-acetylmuramoyl-tripeptide-D-alanyl-D-alanine ligase activity"/>
    <property type="evidence" value="ECO:0007669"/>
    <property type="project" value="UniProtKB-UniRule"/>
</dbReference>
<evidence type="ECO:0000256" key="10">
    <source>
        <dbReference type="HAMAP-Rule" id="MF_02019"/>
    </source>
</evidence>
<dbReference type="InterPro" id="IPR005863">
    <property type="entry name" value="UDP-N-AcMur_synth"/>
</dbReference>
<keyword evidence="3 10" id="KW-0132">Cell division</keyword>
<evidence type="ECO:0000256" key="9">
    <source>
        <dbReference type="ARBA" id="ARBA00023316"/>
    </source>
</evidence>
<dbReference type="InterPro" id="IPR004101">
    <property type="entry name" value="Mur_ligase_C"/>
</dbReference>
<dbReference type="InterPro" id="IPR000713">
    <property type="entry name" value="Mur_ligase_N"/>
</dbReference>
<dbReference type="Pfam" id="PF01225">
    <property type="entry name" value="Mur_ligase"/>
    <property type="match status" value="1"/>
</dbReference>
<keyword evidence="16" id="KW-1185">Reference proteome</keyword>
<evidence type="ECO:0000256" key="1">
    <source>
        <dbReference type="ARBA" id="ARBA00022490"/>
    </source>
</evidence>
<evidence type="ECO:0000256" key="2">
    <source>
        <dbReference type="ARBA" id="ARBA00022598"/>
    </source>
</evidence>
<keyword evidence="9 10" id="KW-0961">Cell wall biogenesis/degradation</keyword>
<dbReference type="GO" id="GO:0005737">
    <property type="term" value="C:cytoplasm"/>
    <property type="evidence" value="ECO:0007669"/>
    <property type="project" value="UniProtKB-SubCell"/>
</dbReference>
<comment type="subcellular location">
    <subcellularLocation>
        <location evidence="10 11">Cytoplasm</location>
    </subcellularLocation>
</comment>
<evidence type="ECO:0000256" key="7">
    <source>
        <dbReference type="ARBA" id="ARBA00022984"/>
    </source>
</evidence>
<organism evidence="15 16">
    <name type="scientific">Aestuariirhabdus litorea</name>
    <dbReference type="NCBI Taxonomy" id="2528527"/>
    <lineage>
        <taxon>Bacteria</taxon>
        <taxon>Pseudomonadati</taxon>
        <taxon>Pseudomonadota</taxon>
        <taxon>Gammaproteobacteria</taxon>
        <taxon>Oceanospirillales</taxon>
        <taxon>Aestuariirhabdaceae</taxon>
        <taxon>Aestuariirhabdus</taxon>
    </lineage>
</organism>
<dbReference type="GO" id="GO:0008766">
    <property type="term" value="F:UDP-N-acetylmuramoylalanyl-D-glutamyl-2,6-diaminopimelate-D-alanyl-D-alanine ligase activity"/>
    <property type="evidence" value="ECO:0007669"/>
    <property type="project" value="RHEA"/>
</dbReference>
<dbReference type="AlphaFoldDB" id="A0A3P3VTQ3"/>
<dbReference type="GO" id="GO:0051301">
    <property type="term" value="P:cell division"/>
    <property type="evidence" value="ECO:0007669"/>
    <property type="project" value="UniProtKB-KW"/>
</dbReference>
<evidence type="ECO:0000259" key="12">
    <source>
        <dbReference type="Pfam" id="PF01225"/>
    </source>
</evidence>
<dbReference type="Gene3D" id="3.40.1190.10">
    <property type="entry name" value="Mur-like, catalytic domain"/>
    <property type="match status" value="1"/>
</dbReference>
<dbReference type="Gene3D" id="3.90.190.20">
    <property type="entry name" value="Mur ligase, C-terminal domain"/>
    <property type="match status" value="1"/>
</dbReference>
<feature type="binding site" evidence="10">
    <location>
        <begin position="108"/>
        <end position="114"/>
    </location>
    <ligand>
        <name>ATP</name>
        <dbReference type="ChEBI" id="CHEBI:30616"/>
    </ligand>
</feature>
<evidence type="ECO:0000256" key="4">
    <source>
        <dbReference type="ARBA" id="ARBA00022741"/>
    </source>
</evidence>
<name>A0A3P3VTQ3_9GAMM</name>
<dbReference type="PANTHER" id="PTHR43024">
    <property type="entry name" value="UDP-N-ACETYLMURAMOYL-TRIPEPTIDE--D-ALANYL-D-ALANINE LIGASE"/>
    <property type="match status" value="1"/>
</dbReference>
<dbReference type="GO" id="GO:0009252">
    <property type="term" value="P:peptidoglycan biosynthetic process"/>
    <property type="evidence" value="ECO:0007669"/>
    <property type="project" value="UniProtKB-UniRule"/>
</dbReference>
<dbReference type="InterPro" id="IPR035911">
    <property type="entry name" value="MurE/MurF_N"/>
</dbReference>
<keyword evidence="6 10" id="KW-0133">Cell shape</keyword>
<keyword evidence="8 10" id="KW-0131">Cell cycle</keyword>
<reference evidence="15 16" key="1">
    <citation type="submission" date="2018-08" db="EMBL/GenBank/DDBJ databases">
        <authorList>
            <person name="Khan S.A."/>
        </authorList>
    </citation>
    <scope>NUCLEOTIDE SEQUENCE [LARGE SCALE GENOMIC DNA]</scope>
    <source>
        <strain evidence="15 16">GTF-13</strain>
    </source>
</reference>
<evidence type="ECO:0000259" key="13">
    <source>
        <dbReference type="Pfam" id="PF02875"/>
    </source>
</evidence>
<dbReference type="InterPro" id="IPR051046">
    <property type="entry name" value="MurCDEF_CellWall_CoF430Synth"/>
</dbReference>
<keyword evidence="7 10" id="KW-0573">Peptidoglycan synthesis</keyword>
<dbReference type="InterPro" id="IPR036615">
    <property type="entry name" value="Mur_ligase_C_dom_sf"/>
</dbReference>
<dbReference type="PANTHER" id="PTHR43024:SF1">
    <property type="entry name" value="UDP-N-ACETYLMURAMOYL-TRIPEPTIDE--D-ALANYL-D-ALANINE LIGASE"/>
    <property type="match status" value="1"/>
</dbReference>
<dbReference type="UniPathway" id="UPA00219"/>
<evidence type="ECO:0000256" key="3">
    <source>
        <dbReference type="ARBA" id="ARBA00022618"/>
    </source>
</evidence>
<reference evidence="15 16" key="2">
    <citation type="submission" date="2018-12" db="EMBL/GenBank/DDBJ databases">
        <title>Simiduia agarivorans gen. nov., sp. nov., a marine, agarolytic bacterium isolated from shallow coastal water from Keelung, Taiwan.</title>
        <authorList>
            <person name="Shieh W.Y."/>
        </authorList>
    </citation>
    <scope>NUCLEOTIDE SEQUENCE [LARGE SCALE GENOMIC DNA]</scope>
    <source>
        <strain evidence="15 16">GTF-13</strain>
    </source>
</reference>
<evidence type="ECO:0000313" key="16">
    <source>
        <dbReference type="Proteomes" id="UP000280792"/>
    </source>
</evidence>
<keyword evidence="4 10" id="KW-0547">Nucleotide-binding</keyword>
<evidence type="ECO:0000313" key="15">
    <source>
        <dbReference type="EMBL" id="RRJ85348.1"/>
    </source>
</evidence>
<comment type="function">
    <text evidence="10 11">Involved in cell wall formation. Catalyzes the final step in the synthesis of UDP-N-acetylmuramoyl-pentapeptide, the precursor of murein.</text>
</comment>
<dbReference type="GO" id="GO:0005524">
    <property type="term" value="F:ATP binding"/>
    <property type="evidence" value="ECO:0007669"/>
    <property type="project" value="UniProtKB-UniRule"/>
</dbReference>
<dbReference type="InterPro" id="IPR036565">
    <property type="entry name" value="Mur-like_cat_sf"/>
</dbReference>
<evidence type="ECO:0000256" key="11">
    <source>
        <dbReference type="RuleBase" id="RU004136"/>
    </source>
</evidence>
<comment type="caution">
    <text evidence="15">The sequence shown here is derived from an EMBL/GenBank/DDBJ whole genome shotgun (WGS) entry which is preliminary data.</text>
</comment>
<keyword evidence="5 10" id="KW-0067">ATP-binding</keyword>
<dbReference type="Proteomes" id="UP000280792">
    <property type="component" value="Unassembled WGS sequence"/>
</dbReference>
<gene>
    <name evidence="10" type="primary">murF</name>
    <name evidence="15" type="ORF">D0544_09905</name>
</gene>
<dbReference type="GO" id="GO:0071555">
    <property type="term" value="P:cell wall organization"/>
    <property type="evidence" value="ECO:0007669"/>
    <property type="project" value="UniProtKB-KW"/>
</dbReference>
<comment type="similarity">
    <text evidence="10">Belongs to the MurCDEF family. MurF subfamily.</text>
</comment>
<sequence length="455" mass="47520">MIGHPLLSQLQPVLDAELFGDDVGFSSVSIDSRTLQPGALFVAIEGPSFDGHDFVEAAREAGAAAAIVRTPVNTLLPQLQVADTRLALGQVGRWVRRQFKGPVVAITGSCGKTTVKELCASIFAQMGSVHATRGNLNNDFGAPLTLSQLEDQHRYAVIELGASAVGEIEYSVALVEPNAVLVNNVSAAHIEGFGSLRAIAQAKGEIISGLTSDGTAVLNLDDPFYEYWQGLCGEHRIICFSVRRNEADLHAANIHADSESCTFNLCYGGAEYPVALGLAGEHNVSNALAAAGLAIAAGAEVEQVVAGLEAARPVAGRGVSLQGVGGCRIIDDTYNANPASFRAAIDLLSKYRSEKVLVVGDMAELGSEAIEAHRQLGSYARQQGIDALYAVGPLSAEAAWAFGAGAFSTLDKQELISALTKRAASGVTFLVKGSRSSKMEEVVAAMSNEVSGGAH</sequence>
<dbReference type="Pfam" id="PF02875">
    <property type="entry name" value="Mur_ligase_C"/>
    <property type="match status" value="1"/>
</dbReference>
<dbReference type="Pfam" id="PF08245">
    <property type="entry name" value="Mur_ligase_M"/>
    <property type="match status" value="1"/>
</dbReference>
<dbReference type="RefSeq" id="WP_125015776.1">
    <property type="nucleotide sequence ID" value="NZ_QWEZ01000001.1"/>
</dbReference>
<comment type="catalytic activity">
    <reaction evidence="10 11">
        <text>D-alanyl-D-alanine + UDP-N-acetyl-alpha-D-muramoyl-L-alanyl-gamma-D-glutamyl-meso-2,6-diaminopimelate + ATP = UDP-N-acetyl-alpha-D-muramoyl-L-alanyl-gamma-D-glutamyl-meso-2,6-diaminopimeloyl-D-alanyl-D-alanine + ADP + phosphate + H(+)</text>
        <dbReference type="Rhea" id="RHEA:28374"/>
        <dbReference type="ChEBI" id="CHEBI:15378"/>
        <dbReference type="ChEBI" id="CHEBI:30616"/>
        <dbReference type="ChEBI" id="CHEBI:43474"/>
        <dbReference type="ChEBI" id="CHEBI:57822"/>
        <dbReference type="ChEBI" id="CHEBI:61386"/>
        <dbReference type="ChEBI" id="CHEBI:83905"/>
        <dbReference type="ChEBI" id="CHEBI:456216"/>
        <dbReference type="EC" id="6.3.2.10"/>
    </reaction>
</comment>
<dbReference type="SUPFAM" id="SSF53623">
    <property type="entry name" value="MurD-like peptide ligases, catalytic domain"/>
    <property type="match status" value="1"/>
</dbReference>
<protein>
    <recommendedName>
        <fullName evidence="10 11">UDP-N-acetylmuramoyl-tripeptide--D-alanyl-D-alanine ligase</fullName>
        <ecNumber evidence="10 11">6.3.2.10</ecNumber>
    </recommendedName>
    <alternativeName>
        <fullName evidence="10">D-alanyl-D-alanine-adding enzyme</fullName>
    </alternativeName>
</protein>
<dbReference type="Gene3D" id="3.40.1390.10">
    <property type="entry name" value="MurE/MurF, N-terminal domain"/>
    <property type="match status" value="1"/>
</dbReference>
<dbReference type="SUPFAM" id="SSF63418">
    <property type="entry name" value="MurE/MurF N-terminal domain"/>
    <property type="match status" value="1"/>
</dbReference>
<proteinExistence type="inferred from homology"/>
<feature type="domain" description="Mur ligase central" evidence="14">
    <location>
        <begin position="106"/>
        <end position="294"/>
    </location>
</feature>
<comment type="pathway">
    <text evidence="10 11">Cell wall biogenesis; peptidoglycan biosynthesis.</text>
</comment>
<feature type="domain" description="Mur ligase C-terminal" evidence="13">
    <location>
        <begin position="321"/>
        <end position="435"/>
    </location>
</feature>
<feature type="domain" description="Mur ligase N-terminal catalytic" evidence="12">
    <location>
        <begin position="26"/>
        <end position="73"/>
    </location>
</feature>
<dbReference type="SUPFAM" id="SSF53244">
    <property type="entry name" value="MurD-like peptide ligases, peptide-binding domain"/>
    <property type="match status" value="1"/>
</dbReference>
<dbReference type="InterPro" id="IPR013221">
    <property type="entry name" value="Mur_ligase_cen"/>
</dbReference>
<evidence type="ECO:0000256" key="8">
    <source>
        <dbReference type="ARBA" id="ARBA00023306"/>
    </source>
</evidence>
<dbReference type="EC" id="6.3.2.10" evidence="10 11"/>
<dbReference type="EMBL" id="QWEZ01000001">
    <property type="protein sequence ID" value="RRJ85348.1"/>
    <property type="molecule type" value="Genomic_DNA"/>
</dbReference>
<accession>A0A3P3VTQ3</accession>